<dbReference type="GO" id="GO:0015074">
    <property type="term" value="P:DNA integration"/>
    <property type="evidence" value="ECO:0007669"/>
    <property type="project" value="InterPro"/>
</dbReference>
<dbReference type="EMBL" id="SOBK01000001">
    <property type="protein sequence ID" value="TDT91764.1"/>
    <property type="molecule type" value="Genomic_DNA"/>
</dbReference>
<sequence>MVNRFKILEITLEGGERLPVLLAPDGTLPFLPAYYVMSMCRPRDSANTITVKLTAIKILLEWAALNEIDLKERFRSGKMLTGSERDNLLHACRLHFNTLMALQQTTVVKLGGDAIKTVNNATAAQRIHYIAHYLNWMGSELIKNIDRSRPEFGQLHKVRANFVDELRLRAVRRIGRSQSRSNPPRGFSKKVQDRIVEVIVPGHPDNPWKNAFVQIRNQLYITMCLAFGLRIGESLCIKLQDVRLSGNCPRIEIVRRPDDPEDDRNPAPQVKTLPRPLPLNSNQEKSWTPLIHRYLTNYRRRLKKARNHKFFFVARNGEKLSYSSAISILKTLRNVSGIPDDLTQHLVRHACNERFSENAEALQMSADDVREARRQLMGWGPASRMPELYDQRFIQNKAHEISMEMQEDFFINRKLK</sequence>
<dbReference type="SUPFAM" id="SSF56349">
    <property type="entry name" value="DNA breaking-rejoining enzymes"/>
    <property type="match status" value="1"/>
</dbReference>
<evidence type="ECO:0000256" key="2">
    <source>
        <dbReference type="SAM" id="MobiDB-lite"/>
    </source>
</evidence>
<dbReference type="Proteomes" id="UP000295506">
    <property type="component" value="Unassembled WGS sequence"/>
</dbReference>
<dbReference type="InterPro" id="IPR013762">
    <property type="entry name" value="Integrase-like_cat_sf"/>
</dbReference>
<dbReference type="GO" id="GO:0006310">
    <property type="term" value="P:DNA recombination"/>
    <property type="evidence" value="ECO:0007669"/>
    <property type="project" value="UniProtKB-KW"/>
</dbReference>
<gene>
    <name evidence="4" type="ORF">EDC59_101163</name>
</gene>
<reference evidence="4 5" key="1">
    <citation type="submission" date="2019-03" db="EMBL/GenBank/DDBJ databases">
        <title>Genomic Encyclopedia of Type Strains, Phase IV (KMG-IV): sequencing the most valuable type-strain genomes for metagenomic binning, comparative biology and taxonomic classification.</title>
        <authorList>
            <person name="Goeker M."/>
        </authorList>
    </citation>
    <scope>NUCLEOTIDE SEQUENCE [LARGE SCALE GENOMIC DNA]</scope>
    <source>
        <strain evidence="4 5">DSM 101483</strain>
    </source>
</reference>
<evidence type="ECO:0000259" key="3">
    <source>
        <dbReference type="PROSITE" id="PS51898"/>
    </source>
</evidence>
<evidence type="ECO:0000313" key="4">
    <source>
        <dbReference type="EMBL" id="TDT91764.1"/>
    </source>
</evidence>
<accession>A0AA94TR20</accession>
<dbReference type="AlphaFoldDB" id="A0AA94TR20"/>
<dbReference type="InterPro" id="IPR011010">
    <property type="entry name" value="DNA_brk_join_enz"/>
</dbReference>
<comment type="caution">
    <text evidence="4">The sequence shown here is derived from an EMBL/GenBank/DDBJ whole genome shotgun (WGS) entry which is preliminary data.</text>
</comment>
<keyword evidence="1" id="KW-0233">DNA recombination</keyword>
<dbReference type="RefSeq" id="WP_078063645.1">
    <property type="nucleotide sequence ID" value="NZ_CP014206.1"/>
</dbReference>
<dbReference type="PROSITE" id="PS51898">
    <property type="entry name" value="TYR_RECOMBINASE"/>
    <property type="match status" value="1"/>
</dbReference>
<evidence type="ECO:0000313" key="5">
    <source>
        <dbReference type="Proteomes" id="UP000295506"/>
    </source>
</evidence>
<feature type="region of interest" description="Disordered" evidence="2">
    <location>
        <begin position="254"/>
        <end position="279"/>
    </location>
</feature>
<name>A0AA94TR20_9BACT</name>
<dbReference type="Gene3D" id="1.10.443.10">
    <property type="entry name" value="Intergrase catalytic core"/>
    <property type="match status" value="1"/>
</dbReference>
<organism evidence="4 5">
    <name type="scientific">Pseudodesulfovibrio indicus</name>
    <dbReference type="NCBI Taxonomy" id="1716143"/>
    <lineage>
        <taxon>Bacteria</taxon>
        <taxon>Pseudomonadati</taxon>
        <taxon>Thermodesulfobacteriota</taxon>
        <taxon>Desulfovibrionia</taxon>
        <taxon>Desulfovibrionales</taxon>
        <taxon>Desulfovibrionaceae</taxon>
    </lineage>
</organism>
<dbReference type="Pfam" id="PF00589">
    <property type="entry name" value="Phage_integrase"/>
    <property type="match status" value="1"/>
</dbReference>
<evidence type="ECO:0000256" key="1">
    <source>
        <dbReference type="ARBA" id="ARBA00023172"/>
    </source>
</evidence>
<dbReference type="InterPro" id="IPR002104">
    <property type="entry name" value="Integrase_catalytic"/>
</dbReference>
<dbReference type="GO" id="GO:0003677">
    <property type="term" value="F:DNA binding"/>
    <property type="evidence" value="ECO:0007669"/>
    <property type="project" value="InterPro"/>
</dbReference>
<protein>
    <submittedName>
        <fullName evidence="4">Phage integrase family protein</fullName>
    </submittedName>
</protein>
<proteinExistence type="predicted"/>
<feature type="domain" description="Tyr recombinase" evidence="3">
    <location>
        <begin position="182"/>
        <end position="402"/>
    </location>
</feature>